<organism evidence="3 4">
    <name type="scientific">Phtheirospermum japonicum</name>
    <dbReference type="NCBI Taxonomy" id="374723"/>
    <lineage>
        <taxon>Eukaryota</taxon>
        <taxon>Viridiplantae</taxon>
        <taxon>Streptophyta</taxon>
        <taxon>Embryophyta</taxon>
        <taxon>Tracheophyta</taxon>
        <taxon>Spermatophyta</taxon>
        <taxon>Magnoliopsida</taxon>
        <taxon>eudicotyledons</taxon>
        <taxon>Gunneridae</taxon>
        <taxon>Pentapetalae</taxon>
        <taxon>asterids</taxon>
        <taxon>lamiids</taxon>
        <taxon>Lamiales</taxon>
        <taxon>Orobanchaceae</taxon>
        <taxon>Orobanchaceae incertae sedis</taxon>
        <taxon>Phtheirospermum</taxon>
    </lineage>
</organism>
<dbReference type="InterPro" id="IPR043137">
    <property type="entry name" value="GGT_ssub_C"/>
</dbReference>
<dbReference type="EMBL" id="BMAC01000499">
    <property type="protein sequence ID" value="GFP97690.1"/>
    <property type="molecule type" value="Genomic_DNA"/>
</dbReference>
<evidence type="ECO:0000256" key="1">
    <source>
        <dbReference type="PIRSR" id="PIRSR600101-1"/>
    </source>
</evidence>
<dbReference type="FunFam" id="1.10.246.130:FF:000001">
    <property type="entry name" value="Gamma-glutamyltransferase 5 isoform 1"/>
    <property type="match status" value="1"/>
</dbReference>
<evidence type="ECO:0000313" key="3">
    <source>
        <dbReference type="EMBL" id="GFP97690.1"/>
    </source>
</evidence>
<evidence type="ECO:0000256" key="2">
    <source>
        <dbReference type="PIRSR" id="PIRSR600101-2"/>
    </source>
</evidence>
<reference evidence="3" key="1">
    <citation type="submission" date="2020-07" db="EMBL/GenBank/DDBJ databases">
        <title>Ethylene signaling mediates host invasion by parasitic plants.</title>
        <authorList>
            <person name="Yoshida S."/>
        </authorList>
    </citation>
    <scope>NUCLEOTIDE SEQUENCE</scope>
    <source>
        <strain evidence="3">Okayama</strain>
    </source>
</reference>
<evidence type="ECO:0000313" key="4">
    <source>
        <dbReference type="Proteomes" id="UP000653305"/>
    </source>
</evidence>
<dbReference type="Gene3D" id="1.10.246.130">
    <property type="match status" value="1"/>
</dbReference>
<feature type="binding site" evidence="2">
    <location>
        <begin position="218"/>
        <end position="219"/>
    </location>
    <ligand>
        <name>L-glutamate</name>
        <dbReference type="ChEBI" id="CHEBI:29985"/>
    </ligand>
</feature>
<dbReference type="AlphaFoldDB" id="A0A830CDK7"/>
<dbReference type="PANTHER" id="PTHR11686:SF34">
    <property type="entry name" value="GLUTATHIONE HYDROLASE 1-RELATED"/>
    <property type="match status" value="1"/>
</dbReference>
<protein>
    <submittedName>
        <fullName evidence="3">Gamma-glutamyltranspeptidase 1</fullName>
    </submittedName>
</protein>
<dbReference type="GO" id="GO:0006751">
    <property type="term" value="P:glutathione catabolic process"/>
    <property type="evidence" value="ECO:0007669"/>
    <property type="project" value="InterPro"/>
</dbReference>
<dbReference type="Gene3D" id="3.60.20.40">
    <property type="match status" value="1"/>
</dbReference>
<proteinExistence type="predicted"/>
<name>A0A830CDK7_9LAMI</name>
<dbReference type="PANTHER" id="PTHR11686">
    <property type="entry name" value="GAMMA GLUTAMYL TRANSPEPTIDASE"/>
    <property type="match status" value="1"/>
</dbReference>
<accession>A0A830CDK7</accession>
<gene>
    <name evidence="3" type="ORF">PHJA_001913100</name>
</gene>
<dbReference type="GO" id="GO:0005886">
    <property type="term" value="C:plasma membrane"/>
    <property type="evidence" value="ECO:0007669"/>
    <property type="project" value="TreeGrafter"/>
</dbReference>
<dbReference type="InterPro" id="IPR000101">
    <property type="entry name" value="GGT_peptidase"/>
</dbReference>
<feature type="active site" description="Nucleophile" evidence="1">
    <location>
        <position position="151"/>
    </location>
</feature>
<dbReference type="PRINTS" id="PR01210">
    <property type="entry name" value="GGTRANSPTASE"/>
</dbReference>
<feature type="binding site" evidence="2">
    <location>
        <position position="240"/>
    </location>
    <ligand>
        <name>L-glutamate</name>
        <dbReference type="ChEBI" id="CHEBI:29985"/>
    </ligand>
</feature>
<dbReference type="Pfam" id="PF01019">
    <property type="entry name" value="G_glu_transpept"/>
    <property type="match status" value="1"/>
</dbReference>
<feature type="binding site" evidence="2">
    <location>
        <begin position="169"/>
        <end position="171"/>
    </location>
    <ligand>
        <name>L-glutamate</name>
        <dbReference type="ChEBI" id="CHEBI:29985"/>
    </ligand>
</feature>
<keyword evidence="4" id="KW-1185">Reference proteome</keyword>
<feature type="binding site" evidence="2">
    <location>
        <position position="193"/>
    </location>
    <ligand>
        <name>L-glutamate</name>
        <dbReference type="ChEBI" id="CHEBI:29985"/>
    </ligand>
</feature>
<dbReference type="Proteomes" id="UP000653305">
    <property type="component" value="Unassembled WGS sequence"/>
</dbReference>
<comment type="caution">
    <text evidence="3">The sequence shown here is derived from an EMBL/GenBank/DDBJ whole genome shotgun (WGS) entry which is preliminary data.</text>
</comment>
<dbReference type="InterPro" id="IPR043138">
    <property type="entry name" value="GGT_lsub"/>
</dbReference>
<dbReference type="InterPro" id="IPR029055">
    <property type="entry name" value="Ntn_hydrolases_N"/>
</dbReference>
<dbReference type="GO" id="GO:0036374">
    <property type="term" value="F:glutathione hydrolase activity"/>
    <property type="evidence" value="ECO:0007669"/>
    <property type="project" value="InterPro"/>
</dbReference>
<dbReference type="SUPFAM" id="SSF56235">
    <property type="entry name" value="N-terminal nucleophile aminohydrolases (Ntn hydrolases)"/>
    <property type="match status" value="1"/>
</dbReference>
<sequence>MSIFYNGSIAQSLVEDIKKKNGIVTMEDFKKYRVVEREPLVANVMGFKLLTVPPPASGGAVVISILKTLSKFKNNDVSMPLLVHRTAEALKYALAMRMDLGDPAFVNITKALNNMISDSTAEKIKNLIDDNRTFDSKHYRSKWGQVNDHGTNHLCIVDRDRNVVTMTTSINTRFGTKVMSESTGIFFNNQMYDFSIPTSKVRPGAPANYIHPFKRPLSSMAPIILVKNGRVRAVIGSAGGLLIPDAVSQVLLNFFIRKKNIFNAVMAPRFYHRLYPNVFLHENYSSISGDRYEYEPYILNELKRKGHQLGQATFMMTTCQFVVQTLVGNRSGQLVAVTDPRKNRLPAGY</sequence>
<dbReference type="OrthoDB" id="2015213at2759"/>